<evidence type="ECO:0000313" key="1">
    <source>
        <dbReference type="EMBL" id="RHG66374.1"/>
    </source>
</evidence>
<protein>
    <submittedName>
        <fullName evidence="1">Uncharacterized protein</fullName>
    </submittedName>
</protein>
<comment type="caution">
    <text evidence="1">The sequence shown here is derived from an EMBL/GenBank/DDBJ whole genome shotgun (WGS) entry which is preliminary data.</text>
</comment>
<reference evidence="1 2" key="1">
    <citation type="submission" date="2018-08" db="EMBL/GenBank/DDBJ databases">
        <title>A genome reference for cultivated species of the human gut microbiota.</title>
        <authorList>
            <person name="Zou Y."/>
            <person name="Xue W."/>
            <person name="Luo G."/>
        </authorList>
    </citation>
    <scope>NUCLEOTIDE SEQUENCE [LARGE SCALE GENOMIC DNA]</scope>
    <source>
        <strain evidence="1 2">AM22-1</strain>
    </source>
</reference>
<name>A0A3R6IS92_9BACT</name>
<gene>
    <name evidence="1" type="ORF">DW250_06700</name>
</gene>
<dbReference type="Proteomes" id="UP000286501">
    <property type="component" value="Unassembled WGS sequence"/>
</dbReference>
<organism evidence="1 2">
    <name type="scientific">Segatella copri</name>
    <dbReference type="NCBI Taxonomy" id="165179"/>
    <lineage>
        <taxon>Bacteria</taxon>
        <taxon>Pseudomonadati</taxon>
        <taxon>Bacteroidota</taxon>
        <taxon>Bacteroidia</taxon>
        <taxon>Bacteroidales</taxon>
        <taxon>Prevotellaceae</taxon>
        <taxon>Segatella</taxon>
    </lineage>
</organism>
<dbReference type="AlphaFoldDB" id="A0A3R6IS92"/>
<accession>A0A3R6IS92</accession>
<dbReference type="EMBL" id="QRIN01000021">
    <property type="protein sequence ID" value="RHG66374.1"/>
    <property type="molecule type" value="Genomic_DNA"/>
</dbReference>
<proteinExistence type="predicted"/>
<sequence length="152" mass="17537">MIDATNVNTTVTVISIICAFYSFCQAKSAKVYKEETRSFMHMFDIFSYSERFHSELKNFITISRGANWNKGRNMTELFGKLSALIQDMNQILPLIEDNDIVNAISQNCNVLKSMLYDEISLTIASKKTIIERFDNIDKLLSQYINKQKNLVK</sequence>
<evidence type="ECO:0000313" key="2">
    <source>
        <dbReference type="Proteomes" id="UP000286501"/>
    </source>
</evidence>
<dbReference type="RefSeq" id="WP_118200741.1">
    <property type="nucleotide sequence ID" value="NZ_QRIE01000021.1"/>
</dbReference>